<proteinExistence type="evidence at transcript level"/>
<dbReference type="PANTHER" id="PTHR11679">
    <property type="entry name" value="VESICLE PROTEIN SORTING-ASSOCIATED"/>
    <property type="match status" value="1"/>
</dbReference>
<dbReference type="Gene3D" id="1.25.40.60">
    <property type="match status" value="1"/>
</dbReference>
<accession>L7MI57</accession>
<dbReference type="Gene3D" id="3.40.50.1910">
    <property type="match status" value="1"/>
</dbReference>
<dbReference type="AlphaFoldDB" id="L7MI57"/>
<dbReference type="InterPro" id="IPR043127">
    <property type="entry name" value="Sec-1-like_dom3a"/>
</dbReference>
<dbReference type="InterPro" id="IPR001619">
    <property type="entry name" value="Sec1-like"/>
</dbReference>
<reference evidence="2" key="1">
    <citation type="submission" date="2012-11" db="EMBL/GenBank/DDBJ databases">
        <authorList>
            <person name="Lucero-Rivera Y.E."/>
            <person name="Tovar-Ramirez D."/>
        </authorList>
    </citation>
    <scope>NUCLEOTIDE SEQUENCE</scope>
    <source>
        <tissue evidence="2">Salivary gland</tissue>
    </source>
</reference>
<feature type="non-terminal residue" evidence="2">
    <location>
        <position position="1"/>
    </location>
</feature>
<evidence type="ECO:0000256" key="1">
    <source>
        <dbReference type="ARBA" id="ARBA00009884"/>
    </source>
</evidence>
<protein>
    <recommendedName>
        <fullName evidence="3">Sec1 family domain-containing protein 2</fullName>
    </recommendedName>
</protein>
<evidence type="ECO:0008006" key="3">
    <source>
        <dbReference type="Google" id="ProtNLM"/>
    </source>
</evidence>
<reference evidence="2" key="2">
    <citation type="journal article" date="2015" name="J. Proteomics">
        <title>Sexual differences in the sialomes of the zebra tick, Rhipicephalus pulchellus.</title>
        <authorList>
            <person name="Tan A.W."/>
            <person name="Francischetti I.M."/>
            <person name="Slovak M."/>
            <person name="Kini R.M."/>
            <person name="Ribeiro J.M."/>
        </authorList>
    </citation>
    <scope>NUCLEOTIDE SEQUENCE</scope>
    <source>
        <tissue evidence="2">Salivary gland</tissue>
    </source>
</reference>
<comment type="similarity">
    <text evidence="1">Belongs to the STXBP/unc-18/SEC1 family.</text>
</comment>
<dbReference type="EMBL" id="GACK01001532">
    <property type="protein sequence ID" value="JAA63502.1"/>
    <property type="molecule type" value="mRNA"/>
</dbReference>
<dbReference type="InterPro" id="IPR027482">
    <property type="entry name" value="Sec1-like_dom2"/>
</dbReference>
<dbReference type="SUPFAM" id="SSF56815">
    <property type="entry name" value="Sec1/munc18-like (SM) proteins"/>
    <property type="match status" value="1"/>
</dbReference>
<name>L7MI57_RHIPC</name>
<dbReference type="GO" id="GO:0016192">
    <property type="term" value="P:vesicle-mediated transport"/>
    <property type="evidence" value="ECO:0007669"/>
    <property type="project" value="InterPro"/>
</dbReference>
<dbReference type="InterPro" id="IPR036045">
    <property type="entry name" value="Sec1-like_sf"/>
</dbReference>
<dbReference type="Gene3D" id="3.90.830.10">
    <property type="entry name" value="Syntaxin Binding Protein 1, Chain A, domain 2"/>
    <property type="match status" value="1"/>
</dbReference>
<evidence type="ECO:0000313" key="2">
    <source>
        <dbReference type="EMBL" id="JAA63502.1"/>
    </source>
</evidence>
<organism evidence="2">
    <name type="scientific">Rhipicephalus pulchellus</name>
    <name type="common">Yellow backed tick</name>
    <name type="synonym">Dermacentor pulchellus</name>
    <dbReference type="NCBI Taxonomy" id="72859"/>
    <lineage>
        <taxon>Eukaryota</taxon>
        <taxon>Metazoa</taxon>
        <taxon>Ecdysozoa</taxon>
        <taxon>Arthropoda</taxon>
        <taxon>Chelicerata</taxon>
        <taxon>Arachnida</taxon>
        <taxon>Acari</taxon>
        <taxon>Parasitiformes</taxon>
        <taxon>Ixodida</taxon>
        <taxon>Ixodoidea</taxon>
        <taxon>Ixodidae</taxon>
        <taxon>Rhipicephalinae</taxon>
        <taxon>Rhipicephalus</taxon>
        <taxon>Rhipicephalus</taxon>
    </lineage>
</organism>
<dbReference type="Pfam" id="PF00995">
    <property type="entry name" value="Sec1"/>
    <property type="match status" value="1"/>
</dbReference>
<sequence>RGCVRLTLTLHTVDIEGKVLRYCSRGRNISIAFLARSVRRIVMHQNVFKSPFEGPVTQLWREEVFPRCQNAVVFLDDAMAEALHWNGGADKLFEAGALAVREFSFFEHGSESEQKALFLVSTPVTEQTLATLSAVVRASVFTNVSVLTSCPPAAQLLARYGTTEGLDGPRAFLDVEERLLDWMGNVTFTAEIMYVPLSIVNVTPKFFLMPQFHDVFPPLPENTSAGQVGTTLEGSSFSRSLQIGLKSLIGNLNSIFEVIHVREETFSLGSLSRIVGEELSRLSRGHRKSAESKVSLLLLDRTLDMAGSLTASCESLMDTLVRVLPPLPGHSLDVCVDMRCISSSSDETMPSEGAIYPGCLAHENSKLALQHIVNCKQKECMMELNRLIVEAALKQGVRLDVTGRLTAEQLRKRTLQFRKGGGDAVIDKGLVQQILAVAQAALGERYSKLEDLLSTEKVIVQNAGVSTEAASRSLVQLLRSRNTTGLQLEDIMALMALLYSLFGEKTLGSESDKRTLKAEIVAAVYQAAADQNLPEFFNHLVSDEEETLDENTVIQKVDEIFRAMEALRMARNQLRKYRSILEEGNLMQPAVYKPLLKQVLQDIFDPNASEAPQLDYHSGGLSDMLKAGFGLFRSTSKPLPRDSPVLIVFIIGGVTASEVKLVNDIASSRKLTQQVIVGSTALAKPHQQLSLLVRHSV</sequence>